<name>A0A1I3KZK4_9PSEU</name>
<protein>
    <submittedName>
        <fullName evidence="3">Nucleotide-binding universal stress protein, UspA family</fullName>
    </submittedName>
</protein>
<dbReference type="PANTHER" id="PTHR46553:SF3">
    <property type="entry name" value="ADENINE NUCLEOTIDE ALPHA HYDROLASES-LIKE SUPERFAMILY PROTEIN"/>
    <property type="match status" value="1"/>
</dbReference>
<accession>A0A1I3KZK4</accession>
<dbReference type="RefSeq" id="WP_091504202.1">
    <property type="nucleotide sequence ID" value="NZ_CBDQZW010000002.1"/>
</dbReference>
<feature type="domain" description="UspA" evidence="2">
    <location>
        <begin position="8"/>
        <end position="125"/>
    </location>
</feature>
<evidence type="ECO:0000313" key="4">
    <source>
        <dbReference type="Proteomes" id="UP000199025"/>
    </source>
</evidence>
<comment type="similarity">
    <text evidence="1">Belongs to the universal stress protein A family.</text>
</comment>
<reference evidence="3 4" key="1">
    <citation type="submission" date="2016-10" db="EMBL/GenBank/DDBJ databases">
        <authorList>
            <person name="de Groot N.N."/>
        </authorList>
    </citation>
    <scope>NUCLEOTIDE SEQUENCE [LARGE SCALE GENOMIC DNA]</scope>
    <source>
        <strain evidence="3 4">DSM 44468</strain>
    </source>
</reference>
<organism evidence="3 4">
    <name type="scientific">Amycolatopsis sacchari</name>
    <dbReference type="NCBI Taxonomy" id="115433"/>
    <lineage>
        <taxon>Bacteria</taxon>
        <taxon>Bacillati</taxon>
        <taxon>Actinomycetota</taxon>
        <taxon>Actinomycetes</taxon>
        <taxon>Pseudonocardiales</taxon>
        <taxon>Pseudonocardiaceae</taxon>
        <taxon>Amycolatopsis</taxon>
    </lineage>
</organism>
<dbReference type="Proteomes" id="UP000199025">
    <property type="component" value="Unassembled WGS sequence"/>
</dbReference>
<dbReference type="InterPro" id="IPR006016">
    <property type="entry name" value="UspA"/>
</dbReference>
<dbReference type="SUPFAM" id="SSF52402">
    <property type="entry name" value="Adenine nucleotide alpha hydrolases-like"/>
    <property type="match status" value="1"/>
</dbReference>
<proteinExistence type="inferred from homology"/>
<evidence type="ECO:0000259" key="2">
    <source>
        <dbReference type="Pfam" id="PF00582"/>
    </source>
</evidence>
<dbReference type="Pfam" id="PF00582">
    <property type="entry name" value="Usp"/>
    <property type="match status" value="1"/>
</dbReference>
<dbReference type="STRING" id="115433.SAMN05421835_101754"/>
<dbReference type="PANTHER" id="PTHR46553">
    <property type="entry name" value="ADENINE NUCLEOTIDE ALPHA HYDROLASES-LIKE SUPERFAMILY PROTEIN"/>
    <property type="match status" value="1"/>
</dbReference>
<dbReference type="AlphaFoldDB" id="A0A1I3KZK4"/>
<evidence type="ECO:0000313" key="3">
    <source>
        <dbReference type="EMBL" id="SFI77814.1"/>
    </source>
</evidence>
<keyword evidence="4" id="KW-1185">Reference proteome</keyword>
<sequence>MSGKRFLIVGVDGSASATAALRWAMRYAAATGTEVVAVTACASPPAVGGSRLALDELVGQTRPPAVTVGTRAVVGDPAQVLLAAAEDADLLVLGSHGHGLGLHALLGSVSAQCLRFASCPVVILPVRCAGRTARDGAVSLEAK</sequence>
<dbReference type="EMBL" id="FORP01000001">
    <property type="protein sequence ID" value="SFI77814.1"/>
    <property type="molecule type" value="Genomic_DNA"/>
</dbReference>
<gene>
    <name evidence="3" type="ORF">SAMN05421835_101754</name>
</gene>
<dbReference type="Gene3D" id="3.40.50.12370">
    <property type="match status" value="1"/>
</dbReference>
<dbReference type="PRINTS" id="PR01438">
    <property type="entry name" value="UNVRSLSTRESS"/>
</dbReference>
<dbReference type="CDD" id="cd00293">
    <property type="entry name" value="USP-like"/>
    <property type="match status" value="1"/>
</dbReference>
<dbReference type="InterPro" id="IPR006015">
    <property type="entry name" value="Universal_stress_UspA"/>
</dbReference>
<evidence type="ECO:0000256" key="1">
    <source>
        <dbReference type="ARBA" id="ARBA00008791"/>
    </source>
</evidence>